<keyword evidence="1" id="KW-0175">Coiled coil</keyword>
<name>A0A7D4SME4_9GAMM</name>
<dbReference type="RefSeq" id="WP_173284059.1">
    <property type="nucleotide sequence ID" value="NZ_CP054020.1"/>
</dbReference>
<evidence type="ECO:0000313" key="3">
    <source>
        <dbReference type="Proteomes" id="UP000504724"/>
    </source>
</evidence>
<evidence type="ECO:0000313" key="2">
    <source>
        <dbReference type="EMBL" id="QKI88461.1"/>
    </source>
</evidence>
<dbReference type="AlphaFoldDB" id="A0A7D4SME4"/>
<feature type="coiled-coil region" evidence="1">
    <location>
        <begin position="12"/>
        <end position="39"/>
    </location>
</feature>
<keyword evidence="3" id="KW-1185">Reference proteome</keyword>
<proteinExistence type="predicted"/>
<gene>
    <name evidence="2" type="ORF">HQN79_02160</name>
</gene>
<accession>A0A7D4SME4</accession>
<organism evidence="2 3">
    <name type="scientific">Thiomicrorhabdus xiamenensis</name>
    <dbReference type="NCBI Taxonomy" id="2739063"/>
    <lineage>
        <taxon>Bacteria</taxon>
        <taxon>Pseudomonadati</taxon>
        <taxon>Pseudomonadota</taxon>
        <taxon>Gammaproteobacteria</taxon>
        <taxon>Thiotrichales</taxon>
        <taxon>Piscirickettsiaceae</taxon>
        <taxon>Thiomicrorhabdus</taxon>
    </lineage>
</organism>
<dbReference type="EMBL" id="CP054020">
    <property type="protein sequence ID" value="QKI88461.1"/>
    <property type="molecule type" value="Genomic_DNA"/>
</dbReference>
<sequence>MAEAVVKLSPGTEFLFRQMEKKERQNEEARRLHHESTQDVELDLVEGFFRQIKTQNIFIQTVGINGKAESTILSKAIFSMNKVVKVYYSTSFDEDNTGFIRVRSDNQLQQIVIERMHGYRPQPEVLYQSADQCHIVRWMIKWLMPRIDWRKTKLANLDLYRLFSEKREKDALQKKLEEAEVEG</sequence>
<evidence type="ECO:0000256" key="1">
    <source>
        <dbReference type="SAM" id="Coils"/>
    </source>
</evidence>
<protein>
    <submittedName>
        <fullName evidence="2">Uncharacterized protein</fullName>
    </submittedName>
</protein>
<dbReference type="Proteomes" id="UP000504724">
    <property type="component" value="Chromosome"/>
</dbReference>
<dbReference type="KEGG" id="txa:HQN79_02160"/>
<reference evidence="2 3" key="1">
    <citation type="submission" date="2020-05" db="EMBL/GenBank/DDBJ databases">
        <title>Thiomicrorhabdus sediminis sp.nov. and Thiomicrorhabdus xiamenensis sp.nov., novel sulfur-oxidizing bacteria isolated from coastal sediment.</title>
        <authorList>
            <person name="Liu X."/>
        </authorList>
    </citation>
    <scope>NUCLEOTIDE SEQUENCE [LARGE SCALE GENOMIC DNA]</scope>
    <source>
        <strain evidence="2 3">G2</strain>
    </source>
</reference>